<dbReference type="AlphaFoldDB" id="A0A1G2PY76"/>
<organism evidence="1 2">
    <name type="scientific">Candidatus Terrybacteria bacterium RIFCSPLOWO2_01_FULL_58_14</name>
    <dbReference type="NCBI Taxonomy" id="1802369"/>
    <lineage>
        <taxon>Bacteria</taxon>
        <taxon>Candidatus Terryibacteriota</taxon>
    </lineage>
</organism>
<dbReference type="Proteomes" id="UP000177865">
    <property type="component" value="Unassembled WGS sequence"/>
</dbReference>
<protein>
    <submittedName>
        <fullName evidence="1">Uncharacterized protein</fullName>
    </submittedName>
</protein>
<sequence length="62" mass="7128">MRITRCDNCKKVRPESFGKQVGWANISYTGNPAFVTLDLCTDCSKKLLHIPRKFLQGQEKKK</sequence>
<reference evidence="1 2" key="1">
    <citation type="journal article" date="2016" name="Nat. Commun.">
        <title>Thousands of microbial genomes shed light on interconnected biogeochemical processes in an aquifer system.</title>
        <authorList>
            <person name="Anantharaman K."/>
            <person name="Brown C.T."/>
            <person name="Hug L.A."/>
            <person name="Sharon I."/>
            <person name="Castelle C.J."/>
            <person name="Probst A.J."/>
            <person name="Thomas B.C."/>
            <person name="Singh A."/>
            <person name="Wilkins M.J."/>
            <person name="Karaoz U."/>
            <person name="Brodie E.L."/>
            <person name="Williams K.H."/>
            <person name="Hubbard S.S."/>
            <person name="Banfield J.F."/>
        </authorList>
    </citation>
    <scope>NUCLEOTIDE SEQUENCE [LARGE SCALE GENOMIC DNA]</scope>
</reference>
<accession>A0A1G2PY76</accession>
<evidence type="ECO:0000313" key="1">
    <source>
        <dbReference type="EMBL" id="OHA52542.1"/>
    </source>
</evidence>
<evidence type="ECO:0000313" key="2">
    <source>
        <dbReference type="Proteomes" id="UP000177865"/>
    </source>
</evidence>
<name>A0A1G2PY76_9BACT</name>
<proteinExistence type="predicted"/>
<dbReference type="EMBL" id="MHSZ01000030">
    <property type="protein sequence ID" value="OHA52542.1"/>
    <property type="molecule type" value="Genomic_DNA"/>
</dbReference>
<comment type="caution">
    <text evidence="1">The sequence shown here is derived from an EMBL/GenBank/DDBJ whole genome shotgun (WGS) entry which is preliminary data.</text>
</comment>
<gene>
    <name evidence="1" type="ORF">A2991_02450</name>
</gene>